<dbReference type="EMBL" id="JBAWKC010000006">
    <property type="protein sequence ID" value="MFH6770081.1"/>
    <property type="molecule type" value="Genomic_DNA"/>
</dbReference>
<dbReference type="SUPFAM" id="SSF69304">
    <property type="entry name" value="Tricorn protease N-terminal domain"/>
    <property type="match status" value="1"/>
</dbReference>
<evidence type="ECO:0000259" key="10">
    <source>
        <dbReference type="SMART" id="SM00245"/>
    </source>
</evidence>
<evidence type="ECO:0000256" key="2">
    <source>
        <dbReference type="ARBA" id="ARBA00008524"/>
    </source>
</evidence>
<feature type="region of interest" description="Disordered" evidence="8">
    <location>
        <begin position="550"/>
        <end position="572"/>
    </location>
</feature>
<feature type="domain" description="Tail specific protease" evidence="10">
    <location>
        <begin position="857"/>
        <end position="1048"/>
    </location>
</feature>
<dbReference type="Gene3D" id="2.120.10.60">
    <property type="entry name" value="Tricorn protease N-terminal domain"/>
    <property type="match status" value="1"/>
</dbReference>
<sequence length="1099" mass="123313">MKKIITVLFTLASLISFSQINAKLMRYVDVSETQICFVYGGDIWVVDKNGGMAVQLTNSPGEESYPKFSPDGNEIAFTASYRGNPDVYVMSTLGGVPHRITYGSHSDRMVEWHPSGDKILFASRRETGIPSGRVNQLFLIPKTGGMPEKLPIPYGEIATYSADGKQLAYITKITETYPFKRYRGGLTSDVILFDLENKTAKNITDNVANDGKPAWANNKIYFLSDRSDDMRLNIWSYEVSTTSIKQVTHFNDFDITYLSAGPKDLVFEVGGTLHLMDLATEQSKEVKVSVVSDLTLEMSRRVNVDKKINNMTASPGANRIVFEARGELFNVPVKEGFVQNITGSSGAFDHSPTWSPNGDYVAYWSDKSGEYEIYLQAMRTDQEARKLTSRNKGYGYTLHWSPDSKKLAFIDEKNNISVVDVTSGNIEIVDNYNWNYGHGGRYNYPINWSHDSKYLTYSIGMENENEAIFIYDFTNKKARKVTSGFYNDHHSIFSADGKYLMFLTDRNFNAEYSGLQDGTWIYPNTTQLAAISLSNDSPYLLLAKNDDLKDEKKEEPADNKDKKKGKEEKTKEPAVKLDPIKIDWNDLESRLVILPVKPGNLSDLMAFEGKVVYMRYPNSGSAGGDPELMFYDLKEREEKSIMAKISGVVESADGKSLLVKSGPQFGIIKPEADQKIKDAIPTDGLVMELNPREEWREIFDDTWRRYRDFFYDEDMQQVNWEALRTQYGALIEDARSRWDVSYIQSNLSAELSAGHTYTFGGDNQNVETVGTGYLGIDWAYDAKGYKIKRIVKPAPWDAENRSPFDRPGVGVSEGDYIHSVNGMVLPLDKEPFAAFEGLDGKTVALKISKTGNVSDAKEVIVTCLTDGQESNIRYLDWIEQNRLMTEKLSDGKLGYVYMTNTSERGQLDLVKMYYGQLDKEGFIIDERFNGGGQLADRFLELMTRPVIYNLYWRHGKGTTVPSKTNTGPMGMLINGWAGSGGDGLPWAFREMDAGPIVGERTIGILVGPATGHQLIDGGGITVPGARLYYNNGNWFDEGVGVKPDFAVWDDPNLIMQGRDPQMEKVVQEVMDLLKTKPGIATPPPTRQDRTAKGLNKKNN</sequence>
<protein>
    <recommendedName>
        <fullName evidence="7">Tricorn protease homolog</fullName>
        <ecNumber evidence="7">3.4.21.-</ecNumber>
    </recommendedName>
</protein>
<keyword evidence="4 7" id="KW-0645">Protease</keyword>
<feature type="signal peptide" evidence="9">
    <location>
        <begin position="1"/>
        <end position="22"/>
    </location>
</feature>
<evidence type="ECO:0000313" key="12">
    <source>
        <dbReference type="Proteomes" id="UP001610104"/>
    </source>
</evidence>
<dbReference type="SUPFAM" id="SSF82171">
    <property type="entry name" value="DPP6 N-terminal domain-like"/>
    <property type="match status" value="1"/>
</dbReference>
<evidence type="ECO:0000256" key="8">
    <source>
        <dbReference type="SAM" id="MobiDB-lite"/>
    </source>
</evidence>
<dbReference type="CDD" id="cd07562">
    <property type="entry name" value="Peptidase_S41_TRI"/>
    <property type="match status" value="1"/>
</dbReference>
<dbReference type="InterPro" id="IPR029414">
    <property type="entry name" value="Tricorn_PDZ"/>
</dbReference>
<dbReference type="Pfam" id="PF03572">
    <property type="entry name" value="Peptidase_S41"/>
    <property type="match status" value="1"/>
</dbReference>
<evidence type="ECO:0000256" key="3">
    <source>
        <dbReference type="ARBA" id="ARBA00022490"/>
    </source>
</evidence>
<dbReference type="PIRSF" id="PIRSF036421">
    <property type="entry name" value="Tricorn_protease"/>
    <property type="match status" value="1"/>
</dbReference>
<reference evidence="11 12" key="1">
    <citation type="submission" date="2024-02" db="EMBL/GenBank/DDBJ databases">
        <title>A Gaetbulibacter species isolated from tidal flats and genomic insights of their niches.</title>
        <authorList>
            <person name="Ye Y."/>
        </authorList>
    </citation>
    <scope>NUCLEOTIDE SEQUENCE [LARGE SCALE GENOMIC DNA]</scope>
    <source>
        <strain evidence="11 12">KEM-8</strain>
    </source>
</reference>
<dbReference type="SUPFAM" id="SSF52096">
    <property type="entry name" value="ClpP/crotonase"/>
    <property type="match status" value="1"/>
</dbReference>
<accession>A0ABW7MTB1</accession>
<dbReference type="InterPro" id="IPR005151">
    <property type="entry name" value="Tail-specific_protease"/>
</dbReference>
<dbReference type="Pfam" id="PF14684">
    <property type="entry name" value="Tricorn_C1"/>
    <property type="match status" value="1"/>
</dbReference>
<dbReference type="InterPro" id="IPR036034">
    <property type="entry name" value="PDZ_sf"/>
</dbReference>
<keyword evidence="9" id="KW-0732">Signal</keyword>
<dbReference type="Pfam" id="PF26550">
    <property type="entry name" value="Tricorn_2nd"/>
    <property type="match status" value="1"/>
</dbReference>
<proteinExistence type="inferred from homology"/>
<dbReference type="InterPro" id="IPR015943">
    <property type="entry name" value="WD40/YVTN_repeat-like_dom_sf"/>
</dbReference>
<dbReference type="Proteomes" id="UP001610104">
    <property type="component" value="Unassembled WGS sequence"/>
</dbReference>
<dbReference type="InterPro" id="IPR012393">
    <property type="entry name" value="Tricorn_protease"/>
</dbReference>
<evidence type="ECO:0000256" key="1">
    <source>
        <dbReference type="ARBA" id="ARBA00004496"/>
    </source>
</evidence>
<comment type="subcellular location">
    <subcellularLocation>
        <location evidence="1 7">Cytoplasm</location>
    </subcellularLocation>
</comment>
<evidence type="ECO:0000256" key="5">
    <source>
        <dbReference type="ARBA" id="ARBA00022801"/>
    </source>
</evidence>
<keyword evidence="5 7" id="KW-0378">Hydrolase</keyword>
<dbReference type="RefSeq" id="WP_395439303.1">
    <property type="nucleotide sequence ID" value="NZ_JBAWKC010000006.1"/>
</dbReference>
<dbReference type="SMART" id="SM00245">
    <property type="entry name" value="TSPc"/>
    <property type="match status" value="1"/>
</dbReference>
<dbReference type="SUPFAM" id="SSF50156">
    <property type="entry name" value="PDZ domain-like"/>
    <property type="match status" value="1"/>
</dbReference>
<dbReference type="Gene3D" id="2.130.10.10">
    <property type="entry name" value="YVTN repeat-like/Quinoprotein amine dehydrogenase"/>
    <property type="match status" value="1"/>
</dbReference>
<keyword evidence="12" id="KW-1185">Reference proteome</keyword>
<comment type="caution">
    <text evidence="11">The sequence shown here is derived from an EMBL/GenBank/DDBJ whole genome shotgun (WGS) entry which is preliminary data.</text>
</comment>
<dbReference type="Gene3D" id="3.90.226.10">
    <property type="entry name" value="2-enoyl-CoA Hydratase, Chain A, domain 1"/>
    <property type="match status" value="1"/>
</dbReference>
<evidence type="ECO:0000313" key="11">
    <source>
        <dbReference type="EMBL" id="MFH6770081.1"/>
    </source>
</evidence>
<evidence type="ECO:0000256" key="6">
    <source>
        <dbReference type="ARBA" id="ARBA00022825"/>
    </source>
</evidence>
<dbReference type="InterPro" id="IPR029045">
    <property type="entry name" value="ClpP/crotonase-like_dom_sf"/>
</dbReference>
<dbReference type="Pfam" id="PF26549">
    <property type="entry name" value="Tricorn_N"/>
    <property type="match status" value="1"/>
</dbReference>
<comment type="function">
    <text evidence="7">Degrades oligopeptides.</text>
</comment>
<name>A0ABW7MTB1_9FLAO</name>
<evidence type="ECO:0000256" key="9">
    <source>
        <dbReference type="SAM" id="SignalP"/>
    </source>
</evidence>
<feature type="chain" id="PRO_5045577439" description="Tricorn protease homolog" evidence="9">
    <location>
        <begin position="23"/>
        <end position="1099"/>
    </location>
</feature>
<keyword evidence="3 7" id="KW-0963">Cytoplasm</keyword>
<dbReference type="PANTHER" id="PTHR43253:SF1">
    <property type="entry name" value="TRICORN PROTEASE HOMOLOG 2-RELATED"/>
    <property type="match status" value="1"/>
</dbReference>
<dbReference type="EC" id="3.4.21.-" evidence="7"/>
<dbReference type="Pfam" id="PF14685">
    <property type="entry name" value="PDZ_Tricorn"/>
    <property type="match status" value="1"/>
</dbReference>
<keyword evidence="6 7" id="KW-0720">Serine protease</keyword>
<dbReference type="InterPro" id="IPR028204">
    <property type="entry name" value="Tricorn_C1"/>
</dbReference>
<dbReference type="Gene3D" id="3.30.750.44">
    <property type="match status" value="1"/>
</dbReference>
<organism evidence="11 12">
    <name type="scientific">Gaetbulibacter aquiaggeris</name>
    <dbReference type="NCBI Taxonomy" id="1735373"/>
    <lineage>
        <taxon>Bacteria</taxon>
        <taxon>Pseudomonadati</taxon>
        <taxon>Bacteroidota</taxon>
        <taxon>Flavobacteriia</taxon>
        <taxon>Flavobacteriales</taxon>
        <taxon>Flavobacteriaceae</taxon>
        <taxon>Gaetbulibacter</taxon>
    </lineage>
</organism>
<dbReference type="Gene3D" id="2.30.42.10">
    <property type="match status" value="1"/>
</dbReference>
<comment type="similarity">
    <text evidence="2 7">Belongs to the peptidase S41B family.</text>
</comment>
<dbReference type="PANTHER" id="PTHR43253">
    <property type="entry name" value="TRICORN PROTEASE HOMOLOG 2-RELATED"/>
    <property type="match status" value="1"/>
</dbReference>
<gene>
    <name evidence="11" type="ORF">V8G56_15125</name>
</gene>
<evidence type="ECO:0000256" key="7">
    <source>
        <dbReference type="PIRNR" id="PIRNR036421"/>
    </source>
</evidence>
<feature type="region of interest" description="Disordered" evidence="8">
    <location>
        <begin position="1075"/>
        <end position="1099"/>
    </location>
</feature>
<evidence type="ECO:0000256" key="4">
    <source>
        <dbReference type="ARBA" id="ARBA00022670"/>
    </source>
</evidence>